<reference evidence="4 5" key="1">
    <citation type="submission" date="2024-10" db="EMBL/GenBank/DDBJ databases">
        <authorList>
            <person name="Ratan Roy A."/>
            <person name="Morales Sandoval P.H."/>
            <person name="De Los Santos Villalobos S."/>
            <person name="Chakraborty S."/>
            <person name="Mukherjee J."/>
        </authorList>
    </citation>
    <scope>NUCLEOTIDE SEQUENCE [LARGE SCALE GENOMIC DNA]</scope>
    <source>
        <strain evidence="4 5">S1</strain>
    </source>
</reference>
<dbReference type="Gene3D" id="3.10.310.50">
    <property type="match status" value="1"/>
</dbReference>
<accession>A0ABW6II84</accession>
<dbReference type="InterPro" id="IPR007621">
    <property type="entry name" value="TPM_dom"/>
</dbReference>
<evidence type="ECO:0000259" key="3">
    <source>
        <dbReference type="Pfam" id="PF04536"/>
    </source>
</evidence>
<dbReference type="PANTHER" id="PTHR30373">
    <property type="entry name" value="UPF0603 PROTEIN YGCG"/>
    <property type="match status" value="1"/>
</dbReference>
<feature type="compositionally biased region" description="Gly residues" evidence="1">
    <location>
        <begin position="352"/>
        <end position="372"/>
    </location>
</feature>
<keyword evidence="2" id="KW-0472">Membrane</keyword>
<feature type="transmembrane region" description="Helical" evidence="2">
    <location>
        <begin position="12"/>
        <end position="32"/>
    </location>
</feature>
<dbReference type="EMBL" id="JBHZOL010000095">
    <property type="protein sequence ID" value="MFE4107927.1"/>
    <property type="molecule type" value="Genomic_DNA"/>
</dbReference>
<keyword evidence="5" id="KW-1185">Reference proteome</keyword>
<dbReference type="Pfam" id="PF04536">
    <property type="entry name" value="TPM_phosphatase"/>
    <property type="match status" value="1"/>
</dbReference>
<dbReference type="PANTHER" id="PTHR30373:SF2">
    <property type="entry name" value="UPF0603 PROTEIN YGCG"/>
    <property type="match status" value="1"/>
</dbReference>
<sequence length="372" mass="39730">MITVKPQVSTRWIQSGILAILAAIATLVMSLLPVTAQTNYPIAGDAYVNDYAQLLTPEDAASIRQSFAQLEAQQGIEAVVVTIESIQAYATDDKTVESFATHLFNTWGIGHAEKNNGILVLVAVGDRAVRIEAGAGYGTSLDSPLKKIIDQAMVPRFKQGDYSSGIRSGAEAIIAYLSQPEATTVPATPTSPQFPPSSTVSPFVENPGWLIGAGGVGLGASLIALRTYFRYRHRRCADCGTLMVRLDEVTDDQYLDAGQIAEEHLQSVDYDVWHCPNCQQHSVNRYNSLFSSYGMCPACHCKTLKSSRHTLVSPTYSSSGTARVTKACQYCAYQDAYTVTLPRLERSSSRSSGGGGSFGGGSSSGGGASGSW</sequence>
<dbReference type="RefSeq" id="WP_377967122.1">
    <property type="nucleotide sequence ID" value="NZ_JBHZOL010000095.1"/>
</dbReference>
<feature type="region of interest" description="Disordered" evidence="1">
    <location>
        <begin position="344"/>
        <end position="372"/>
    </location>
</feature>
<evidence type="ECO:0000313" key="4">
    <source>
        <dbReference type="EMBL" id="MFE4107927.1"/>
    </source>
</evidence>
<feature type="transmembrane region" description="Helical" evidence="2">
    <location>
        <begin position="207"/>
        <end position="225"/>
    </location>
</feature>
<dbReference type="Proteomes" id="UP001600165">
    <property type="component" value="Unassembled WGS sequence"/>
</dbReference>
<feature type="domain" description="TPM" evidence="3">
    <location>
        <begin position="48"/>
        <end position="176"/>
    </location>
</feature>
<gene>
    <name evidence="4" type="ORF">ACFVKH_16700</name>
</gene>
<organism evidence="4 5">
    <name type="scientific">Almyronema epifaneia S1</name>
    <dbReference type="NCBI Taxonomy" id="2991925"/>
    <lineage>
        <taxon>Bacteria</taxon>
        <taxon>Bacillati</taxon>
        <taxon>Cyanobacteriota</taxon>
        <taxon>Cyanophyceae</taxon>
        <taxon>Nodosilineales</taxon>
        <taxon>Nodosilineaceae</taxon>
        <taxon>Almyronema</taxon>
        <taxon>Almyronema epifaneia</taxon>
    </lineage>
</organism>
<evidence type="ECO:0000313" key="5">
    <source>
        <dbReference type="Proteomes" id="UP001600165"/>
    </source>
</evidence>
<keyword evidence="2" id="KW-0812">Transmembrane</keyword>
<protein>
    <submittedName>
        <fullName evidence="4">TPM domain-containing protein</fullName>
    </submittedName>
</protein>
<evidence type="ECO:0000256" key="1">
    <source>
        <dbReference type="SAM" id="MobiDB-lite"/>
    </source>
</evidence>
<proteinExistence type="predicted"/>
<evidence type="ECO:0000256" key="2">
    <source>
        <dbReference type="SAM" id="Phobius"/>
    </source>
</evidence>
<comment type="caution">
    <text evidence="4">The sequence shown here is derived from an EMBL/GenBank/DDBJ whole genome shotgun (WGS) entry which is preliminary data.</text>
</comment>
<name>A0ABW6II84_9CYAN</name>
<keyword evidence="2" id="KW-1133">Transmembrane helix</keyword>